<keyword evidence="1" id="KW-1133">Transmembrane helix</keyword>
<dbReference type="AlphaFoldDB" id="A0A8F6TW72"/>
<name>A0A8F6TW72_9RHOB</name>
<organism evidence="2 3">
    <name type="scientific">Gymnodinialimonas ceratoperidinii</name>
    <dbReference type="NCBI Taxonomy" id="2856823"/>
    <lineage>
        <taxon>Bacteria</taxon>
        <taxon>Pseudomonadati</taxon>
        <taxon>Pseudomonadota</taxon>
        <taxon>Alphaproteobacteria</taxon>
        <taxon>Rhodobacterales</taxon>
        <taxon>Paracoccaceae</taxon>
        <taxon>Gymnodinialimonas</taxon>
    </lineage>
</organism>
<evidence type="ECO:0000256" key="1">
    <source>
        <dbReference type="SAM" id="Phobius"/>
    </source>
</evidence>
<dbReference type="Proteomes" id="UP000825009">
    <property type="component" value="Chromosome"/>
</dbReference>
<gene>
    <name evidence="2" type="ORF">KYE46_15470</name>
</gene>
<dbReference type="KEGG" id="gce:KYE46_15470"/>
<sequence length="73" mass="7492">MTNFIKNFAADESGAVTVDWVVLTAALVGLGLAVMAVVSGGVENLSTDIAQGLADTDPLTDPFDGNDTFTDSE</sequence>
<dbReference type="EMBL" id="CP079194">
    <property type="protein sequence ID" value="QXT39304.1"/>
    <property type="molecule type" value="Genomic_DNA"/>
</dbReference>
<evidence type="ECO:0000313" key="2">
    <source>
        <dbReference type="EMBL" id="QXT39304.1"/>
    </source>
</evidence>
<accession>A0A8F6TW72</accession>
<evidence type="ECO:0008006" key="4">
    <source>
        <dbReference type="Google" id="ProtNLM"/>
    </source>
</evidence>
<keyword evidence="1" id="KW-0472">Membrane</keyword>
<keyword evidence="1" id="KW-0812">Transmembrane</keyword>
<keyword evidence="3" id="KW-1185">Reference proteome</keyword>
<evidence type="ECO:0000313" key="3">
    <source>
        <dbReference type="Proteomes" id="UP000825009"/>
    </source>
</evidence>
<reference evidence="2 3" key="1">
    <citation type="submission" date="2021-07" db="EMBL/GenBank/DDBJ databases">
        <title>A novel Jannaschia species isolated from marine dinoflagellate Ceratoperidinium margalefii.</title>
        <authorList>
            <person name="Jiang Y."/>
            <person name="Li Z."/>
        </authorList>
    </citation>
    <scope>NUCLEOTIDE SEQUENCE [LARGE SCALE GENOMIC DNA]</scope>
    <source>
        <strain evidence="2 3">J12C1-MA-4</strain>
    </source>
</reference>
<feature type="transmembrane region" description="Helical" evidence="1">
    <location>
        <begin position="20"/>
        <end position="42"/>
    </location>
</feature>
<protein>
    <recommendedName>
        <fullName evidence="4">Pilus assembly protein</fullName>
    </recommendedName>
</protein>
<dbReference type="RefSeq" id="WP_219001792.1">
    <property type="nucleotide sequence ID" value="NZ_CP079194.1"/>
</dbReference>
<proteinExistence type="predicted"/>